<protein>
    <submittedName>
        <fullName evidence="2">Uncharacterized protein</fullName>
    </submittedName>
</protein>
<keyword evidence="3" id="KW-1185">Reference proteome</keyword>
<dbReference type="EMBL" id="BAABAQ010000019">
    <property type="protein sequence ID" value="GAA4208618.1"/>
    <property type="molecule type" value="Genomic_DNA"/>
</dbReference>
<dbReference type="RefSeq" id="WP_344922973.1">
    <property type="nucleotide sequence ID" value="NZ_BAABAQ010000019.1"/>
</dbReference>
<sequence>MSILTRSRPAPDPLEEHRASSSFLFRAFRAPGHTFLARQACGDPHARTFALDLPGGRVPPNTIPGPRAGHPTEDREGPARRLPESAEDLRKHAFVVDAVGYAPRPLADVRSQNRSFRDK</sequence>
<proteinExistence type="predicted"/>
<accession>A0ABP8BJQ5</accession>
<name>A0ABP8BJQ5_9ACTN</name>
<organism evidence="2 3">
    <name type="scientific">Streptosporangium oxazolinicum</name>
    <dbReference type="NCBI Taxonomy" id="909287"/>
    <lineage>
        <taxon>Bacteria</taxon>
        <taxon>Bacillati</taxon>
        <taxon>Actinomycetota</taxon>
        <taxon>Actinomycetes</taxon>
        <taxon>Streptosporangiales</taxon>
        <taxon>Streptosporangiaceae</taxon>
        <taxon>Streptosporangium</taxon>
    </lineage>
</organism>
<evidence type="ECO:0000313" key="2">
    <source>
        <dbReference type="EMBL" id="GAA4208618.1"/>
    </source>
</evidence>
<evidence type="ECO:0000256" key="1">
    <source>
        <dbReference type="SAM" id="MobiDB-lite"/>
    </source>
</evidence>
<evidence type="ECO:0000313" key="3">
    <source>
        <dbReference type="Proteomes" id="UP001501251"/>
    </source>
</evidence>
<feature type="compositionally biased region" description="Basic and acidic residues" evidence="1">
    <location>
        <begin position="70"/>
        <end position="84"/>
    </location>
</feature>
<gene>
    <name evidence="2" type="ORF">GCM10022252_73980</name>
</gene>
<dbReference type="Proteomes" id="UP001501251">
    <property type="component" value="Unassembled WGS sequence"/>
</dbReference>
<reference evidence="3" key="1">
    <citation type="journal article" date="2019" name="Int. J. Syst. Evol. Microbiol.">
        <title>The Global Catalogue of Microorganisms (GCM) 10K type strain sequencing project: providing services to taxonomists for standard genome sequencing and annotation.</title>
        <authorList>
            <consortium name="The Broad Institute Genomics Platform"/>
            <consortium name="The Broad Institute Genome Sequencing Center for Infectious Disease"/>
            <person name="Wu L."/>
            <person name="Ma J."/>
        </authorList>
    </citation>
    <scope>NUCLEOTIDE SEQUENCE [LARGE SCALE GENOMIC DNA]</scope>
    <source>
        <strain evidence="3">JCM 17388</strain>
    </source>
</reference>
<feature type="region of interest" description="Disordered" evidence="1">
    <location>
        <begin position="52"/>
        <end position="84"/>
    </location>
</feature>
<comment type="caution">
    <text evidence="2">The sequence shown here is derived from an EMBL/GenBank/DDBJ whole genome shotgun (WGS) entry which is preliminary data.</text>
</comment>